<sequence length="1387" mass="156079">MPTAWASRYPTWRRGRIGVMRGHIVKVTTGGRSLEEYLKGCNQAGQGLEAYLGEHSDGLRFHRYADGTKCSSKRLRDGGLEMLLDGRDPDSGELLKSFRAGNVRAYEIPLNDSKDLDVASVVYGDVREARMKAQARGEEAVRRFLAERLTVRLRCGDGRRRWVRPDEVMFVSATHFTSRAGDPELHRHLELINRVRVGDEWYSIDSSRLFGMYENIRSVYETTVYGDAGLCDAMAAHGMTLDMQGRVPELGNASDVFSKRRDAINARMAELVDEWRAAHADGMRRVRDPGTGDVVGMVGYGTVAEPDERTLMRLRLQAWADTRQAKGRWNTRVDYGAWNEELRAAGYDIPAMLDGAAADPRPRAVGFGADAVRRCAVAAVAALRETNSAWSLEQLEVAAYDQVRLTGATGTRDELKALAEGIRDRARELCVMLSEDPRARAGWVKSLTCRAVVECEDELKGRLAARGVEETANPRLDDLAERYTLDAGQREAVETICKGDPLAVVEGAAGAGKTHMLNAVNDYCRENGKRLVIATPTQKAALVAGEEVGTGTGTLMRLLEAYGWRNDETDPEHPWYRVAEGQSDHRGNTYRGVPDEYRLDRDTFLVVDEAGMMDQDQALALLRVADETGARLTLVGDTMQLNAVGRGGVMQLAERYTGNVVAMRDVHRFKDPDYAAYTIRLRERTPANAERLAGELFDRGMVRHWDSDEATVNAIAAAWMEHPDTTISTVTNRQAAEVNRAIQRLRLDAGQLGDERCASMIDGQEIHVGDIVMTRRNDNHIGVANRQTFAVLGIDERSGMLVGDGKRTYRLPAEYVAEAVQLGYASTTYGAQGVTSGHAIFYAAEGASGADAYVALTRGKTGNQVFMTAGGDEDALDTLTRIIARDKGDKGLEAAENNLREQIEQMAEPVDAGLNAEESSELRDLDRWLQERKTGLLQGADRRVWASEPLPELHAEIEREQRRAGELSERIRDMRDQYDTARSRAEHVADDYRDRLRELSDKCGAALDSETARLERDMADDWRDVHRLLERHHEDETERLRLTDRNEPGYRSFVMGRRRLAGEATERANQSLMRYQAARAEFEDRWHIGYGEYRSNHELRIASARAKAEETPAVTDLRDRMRDLEHERERDPEISAPERLRARVQELGNEYEEVLRTNADRRSMADIRQAETLGDRARLAALRDMRRPDAIDEYNSVLGRLEEGWGRGFWNELTGFREEHPNWGGWAMPVLRNDQFNYNGEFEPYFKEPEDIRYRDDAVLGTLVETAAYQRLDRDQLRTMTPRQIDQATRKLRKSLEVREHDRTAIDQAWQDAPRGEQITNDLAELERALGHRPGWVDYTAMLRERETEYLLGYDSHPSISYDADPFQATPTWSAGAGHGAGYGAGI</sequence>
<keyword evidence="1" id="KW-0175">Coiled coil</keyword>
<feature type="coiled-coil region" evidence="1">
    <location>
        <begin position="950"/>
        <end position="1002"/>
    </location>
</feature>
<dbReference type="Gene3D" id="3.40.50.300">
    <property type="entry name" value="P-loop containing nucleotide triphosphate hydrolases"/>
    <property type="match status" value="2"/>
</dbReference>
<dbReference type="Proteomes" id="UP000292260">
    <property type="component" value="Unassembled WGS sequence"/>
</dbReference>
<organism evidence="3 4">
    <name type="scientific">Bifidobacterium longum subsp. longum</name>
    <dbReference type="NCBI Taxonomy" id="1679"/>
    <lineage>
        <taxon>Bacteria</taxon>
        <taxon>Bacillati</taxon>
        <taxon>Actinomycetota</taxon>
        <taxon>Actinomycetes</taxon>
        <taxon>Bifidobacteriales</taxon>
        <taxon>Bifidobacteriaceae</taxon>
        <taxon>Bifidobacterium</taxon>
    </lineage>
</organism>
<evidence type="ECO:0000313" key="3">
    <source>
        <dbReference type="EMBL" id="TCE38466.1"/>
    </source>
</evidence>
<dbReference type="CDD" id="cd17933">
    <property type="entry name" value="DEXSc_RecD-like"/>
    <property type="match status" value="1"/>
</dbReference>
<dbReference type="SUPFAM" id="SSF52540">
    <property type="entry name" value="P-loop containing nucleoside triphosphate hydrolases"/>
    <property type="match status" value="2"/>
</dbReference>
<feature type="domain" description="TrwC relaxase" evidence="2">
    <location>
        <begin position="74"/>
        <end position="343"/>
    </location>
</feature>
<dbReference type="Gene3D" id="2.30.30.940">
    <property type="match status" value="1"/>
</dbReference>
<dbReference type="InterPro" id="IPR027417">
    <property type="entry name" value="P-loop_NTPase"/>
</dbReference>
<dbReference type="Pfam" id="PF13604">
    <property type="entry name" value="AAA_30"/>
    <property type="match status" value="1"/>
</dbReference>
<dbReference type="EMBL" id="SHQU01000055">
    <property type="protein sequence ID" value="TCE38466.1"/>
    <property type="molecule type" value="Genomic_DNA"/>
</dbReference>
<dbReference type="RefSeq" id="WP_080557906.1">
    <property type="nucleotide sequence ID" value="NZ_JACZEK010000008.1"/>
</dbReference>
<reference evidence="3 4" key="1">
    <citation type="journal article" date="2018" name="Sci. Rep.">
        <title>Genomic diversity and distribution of Bifidobacterium longum subsp. longum across the human lifespan.</title>
        <authorList>
            <person name="Odamaki T."/>
            <person name="Bottacini F."/>
            <person name="Kato K."/>
            <person name="Mitsuyama E."/>
            <person name="Yoshida K."/>
            <person name="Horigome A."/>
            <person name="Xiao J.Z."/>
            <person name="van Sinderen D."/>
        </authorList>
    </citation>
    <scope>NUCLEOTIDE SEQUENCE [LARGE SCALE GENOMIC DNA]</scope>
    <source>
        <strain evidence="3 4">MCC10043</strain>
    </source>
</reference>
<evidence type="ECO:0000256" key="1">
    <source>
        <dbReference type="SAM" id="Coils"/>
    </source>
</evidence>
<evidence type="ECO:0000313" key="4">
    <source>
        <dbReference type="Proteomes" id="UP000292260"/>
    </source>
</evidence>
<accession>A0AB38IBF3</accession>
<proteinExistence type="predicted"/>
<dbReference type="InterPro" id="IPR014862">
    <property type="entry name" value="TrwC"/>
</dbReference>
<gene>
    <name evidence="3" type="ORF">MCC10043_2200</name>
</gene>
<dbReference type="NCBIfam" id="NF041492">
    <property type="entry name" value="MobF"/>
    <property type="match status" value="1"/>
</dbReference>
<name>A0AB38IBF3_BIFLL</name>
<dbReference type="SUPFAM" id="SSF55464">
    <property type="entry name" value="Origin of replication-binding domain, RBD-like"/>
    <property type="match status" value="1"/>
</dbReference>
<dbReference type="CDD" id="cd18809">
    <property type="entry name" value="SF1_C_RecD"/>
    <property type="match status" value="1"/>
</dbReference>
<evidence type="ECO:0000259" key="2">
    <source>
        <dbReference type="Pfam" id="PF08751"/>
    </source>
</evidence>
<protein>
    <submittedName>
        <fullName evidence="3">TrwC relaxase</fullName>
    </submittedName>
</protein>
<comment type="caution">
    <text evidence="3">The sequence shown here is derived from an EMBL/GenBank/DDBJ whole genome shotgun (WGS) entry which is preliminary data.</text>
</comment>
<dbReference type="Pfam" id="PF08751">
    <property type="entry name" value="TrwC"/>
    <property type="match status" value="1"/>
</dbReference>